<evidence type="ECO:0000313" key="2">
    <source>
        <dbReference type="EMBL" id="MDQ0366685.1"/>
    </source>
</evidence>
<organism evidence="2 3">
    <name type="scientific">Catenuloplanes indicus</name>
    <dbReference type="NCBI Taxonomy" id="137267"/>
    <lineage>
        <taxon>Bacteria</taxon>
        <taxon>Bacillati</taxon>
        <taxon>Actinomycetota</taxon>
        <taxon>Actinomycetes</taxon>
        <taxon>Micromonosporales</taxon>
        <taxon>Micromonosporaceae</taxon>
        <taxon>Catenuloplanes</taxon>
    </lineage>
</organism>
<feature type="region of interest" description="Disordered" evidence="1">
    <location>
        <begin position="327"/>
        <end position="347"/>
    </location>
</feature>
<name>A0AAE3W1C0_9ACTN</name>
<feature type="compositionally biased region" description="Basic and acidic residues" evidence="1">
    <location>
        <begin position="338"/>
        <end position="347"/>
    </location>
</feature>
<dbReference type="Proteomes" id="UP001240236">
    <property type="component" value="Unassembled WGS sequence"/>
</dbReference>
<evidence type="ECO:0000256" key="1">
    <source>
        <dbReference type="SAM" id="MobiDB-lite"/>
    </source>
</evidence>
<dbReference type="AlphaFoldDB" id="A0AAE3W1C0"/>
<comment type="caution">
    <text evidence="2">The sequence shown here is derived from an EMBL/GenBank/DDBJ whole genome shotgun (WGS) entry which is preliminary data.</text>
</comment>
<proteinExistence type="predicted"/>
<protein>
    <submittedName>
        <fullName evidence="2">ADP-ribosylglycohydrolase</fullName>
    </submittedName>
</protein>
<dbReference type="EMBL" id="JAUSUZ010000001">
    <property type="protein sequence ID" value="MDQ0366685.1"/>
    <property type="molecule type" value="Genomic_DNA"/>
</dbReference>
<dbReference type="RefSeq" id="WP_307240199.1">
    <property type="nucleotide sequence ID" value="NZ_JAUSUZ010000001.1"/>
</dbReference>
<evidence type="ECO:0000313" key="3">
    <source>
        <dbReference type="Proteomes" id="UP001240236"/>
    </source>
</evidence>
<sequence length="347" mass="36459">MITKVTMKQLSTARGCVLGLVLGDAIGAAGVEVPSSGVLRATSAAQLACFTIEGVIRAHVRMAHKGICHPPGVVWHAYARWATMQGISEITPWEKEGWPDGWLARVPVLAVRRGSAPATVTALQSGTMGQFDKPAGSSIGAHALTHVLPAGLVGDWVQEPGRFAAEIAATTHVGEAVYAAALGARIVAEIVKGQGIEDAIRQVQPESLTFLEQQLDSPLADAVEVARAQPRQAARLAQLAPDARAASALAGGVYVALSFPRRDQIRDALLFAVSSGNGSHVAAVAGALLCAAHGADALPVDWVSRLELAWVADVLARDLIAEFVDQPSGTEYTPGDDPNWRDRYPGW</sequence>
<accession>A0AAE3W1C0</accession>
<keyword evidence="3" id="KW-1185">Reference proteome</keyword>
<dbReference type="Gene3D" id="1.10.4080.10">
    <property type="entry name" value="ADP-ribosylation/Crystallin J1"/>
    <property type="match status" value="1"/>
</dbReference>
<reference evidence="2 3" key="1">
    <citation type="submission" date="2023-07" db="EMBL/GenBank/DDBJ databases">
        <title>Sequencing the genomes of 1000 actinobacteria strains.</title>
        <authorList>
            <person name="Klenk H.-P."/>
        </authorList>
    </citation>
    <scope>NUCLEOTIDE SEQUENCE [LARGE SCALE GENOMIC DNA]</scope>
    <source>
        <strain evidence="2 3">DSM 44709</strain>
    </source>
</reference>
<dbReference type="SUPFAM" id="SSF101478">
    <property type="entry name" value="ADP-ribosylglycohydrolase"/>
    <property type="match status" value="1"/>
</dbReference>
<dbReference type="Pfam" id="PF03747">
    <property type="entry name" value="ADP_ribosyl_GH"/>
    <property type="match status" value="1"/>
</dbReference>
<dbReference type="InterPro" id="IPR005502">
    <property type="entry name" value="Ribosyl_crysJ1"/>
</dbReference>
<gene>
    <name evidence="2" type="ORF">J2S42_003354</name>
</gene>
<dbReference type="InterPro" id="IPR036705">
    <property type="entry name" value="Ribosyl_crysJ1_sf"/>
</dbReference>